<dbReference type="Gene3D" id="3.30.700.10">
    <property type="entry name" value="Glycoprotein, Type 4 Pilin"/>
    <property type="match status" value="1"/>
</dbReference>
<evidence type="ECO:0000313" key="3">
    <source>
        <dbReference type="EMBL" id="PIT95983.1"/>
    </source>
</evidence>
<reference evidence="4" key="1">
    <citation type="submission" date="2017-09" db="EMBL/GenBank/DDBJ databases">
        <title>Depth-based differentiation of microbial function through sediment-hosted aquifers and enrichment of novel symbionts in the deep terrestrial subsurface.</title>
        <authorList>
            <person name="Probst A.J."/>
            <person name="Ladd B."/>
            <person name="Jarett J.K."/>
            <person name="Geller-Mcgrath D.E."/>
            <person name="Sieber C.M.K."/>
            <person name="Emerson J.B."/>
            <person name="Anantharaman K."/>
            <person name="Thomas B.C."/>
            <person name="Malmstrom R."/>
            <person name="Stieglmeier M."/>
            <person name="Klingl A."/>
            <person name="Woyke T."/>
            <person name="Ryan C.M."/>
            <person name="Banfield J.F."/>
        </authorList>
    </citation>
    <scope>NUCLEOTIDE SEQUENCE [LARGE SCALE GENOMIC DNA]</scope>
</reference>
<evidence type="ECO:0000256" key="1">
    <source>
        <dbReference type="SAM" id="Phobius"/>
    </source>
</evidence>
<dbReference type="AlphaFoldDB" id="A0A2M6WT64"/>
<evidence type="ECO:0000313" key="4">
    <source>
        <dbReference type="Proteomes" id="UP000228533"/>
    </source>
</evidence>
<feature type="transmembrane region" description="Helical" evidence="1">
    <location>
        <begin position="12"/>
        <end position="32"/>
    </location>
</feature>
<accession>A0A2M6WT64</accession>
<dbReference type="EMBL" id="PFAM01000016">
    <property type="protein sequence ID" value="PIT95983.1"/>
    <property type="molecule type" value="Genomic_DNA"/>
</dbReference>
<keyword evidence="1" id="KW-0472">Membrane</keyword>
<protein>
    <recommendedName>
        <fullName evidence="2">Lcl C-terminal domain-containing protein</fullName>
    </recommendedName>
</protein>
<sequence>MKPLFIKAFSLAEILIVLAIFGALSAVIIATINPNARLATGRNAVRLNDLTVIQAAVERFVNNAGVWPAGLATEYKAICKGGVASSVCLSSGLVDLSELSFNQKYLASIPSDPSNSSALSSGYEIAKTAGGNILVRAPLAELNVSISTTNGGSCEPQCSGKNCGDDGCGGSCGTCAVGLFCSNSGSCTTTPTCLYEGDTNFCSRLNKDCQFSGLDNCNVYKTVNCGTCVSPQTCGGSGTAGLCGCTPNCSIKNCGDDGCGGSCGTCSNGLTCNSSGYCVPSTQECTASMPYGTTCGGGILICKRGNGNCNVNLVVAPAGCIINFCSSQDSIKYKWENPNDYVSEAGVYVAGSSIVGFRNLNGNTYPTIANYNPASKYQAAAFCASLSLGGFTDWYLPANYEVCTIRLSSAYCDSGVACYYGSRLTSKDCMNGSTPTNPLVPDIVSGGYWSSTQHTATNAYIQNMSDGSQSGYNKSSSYFTRCVRQF</sequence>
<name>A0A2M6WT64_9BACT</name>
<feature type="domain" description="Lcl C-terminal" evidence="2">
    <location>
        <begin position="373"/>
        <end position="484"/>
    </location>
</feature>
<dbReference type="InterPro" id="IPR011460">
    <property type="entry name" value="Lcl_C"/>
</dbReference>
<keyword evidence="1" id="KW-0812">Transmembrane</keyword>
<evidence type="ECO:0000259" key="2">
    <source>
        <dbReference type="Pfam" id="PF07603"/>
    </source>
</evidence>
<proteinExistence type="predicted"/>
<dbReference type="SUPFAM" id="SSF54523">
    <property type="entry name" value="Pili subunits"/>
    <property type="match status" value="1"/>
</dbReference>
<comment type="caution">
    <text evidence="3">The sequence shown here is derived from an EMBL/GenBank/DDBJ whole genome shotgun (WGS) entry which is preliminary data.</text>
</comment>
<keyword evidence="1" id="KW-1133">Transmembrane helix</keyword>
<dbReference type="Proteomes" id="UP000228533">
    <property type="component" value="Unassembled WGS sequence"/>
</dbReference>
<gene>
    <name evidence="3" type="ORF">COT94_02955</name>
</gene>
<dbReference type="InterPro" id="IPR045584">
    <property type="entry name" value="Pilin-like"/>
</dbReference>
<organism evidence="3 4">
    <name type="scientific">Candidatus Falkowbacteria bacterium CG10_big_fil_rev_8_21_14_0_10_37_14</name>
    <dbReference type="NCBI Taxonomy" id="1974561"/>
    <lineage>
        <taxon>Bacteria</taxon>
        <taxon>Candidatus Falkowiibacteriota</taxon>
    </lineage>
</organism>
<dbReference type="Pfam" id="PF07603">
    <property type="entry name" value="Lcl_C"/>
    <property type="match status" value="1"/>
</dbReference>